<evidence type="ECO:0000259" key="9">
    <source>
        <dbReference type="PROSITE" id="PS50850"/>
    </source>
</evidence>
<feature type="transmembrane region" description="Helical" evidence="8">
    <location>
        <begin position="223"/>
        <end position="243"/>
    </location>
</feature>
<keyword evidence="11" id="KW-1185">Reference proteome</keyword>
<dbReference type="PANTHER" id="PTHR43184">
    <property type="entry name" value="MAJOR FACILITATOR SUPERFAMILY TRANSPORTER 16, ISOFORM B"/>
    <property type="match status" value="1"/>
</dbReference>
<feature type="domain" description="Major facilitator superfamily (MFS) profile" evidence="9">
    <location>
        <begin position="33"/>
        <end position="501"/>
    </location>
</feature>
<evidence type="ECO:0000256" key="2">
    <source>
        <dbReference type="ARBA" id="ARBA00009598"/>
    </source>
</evidence>
<dbReference type="FunFam" id="1.20.1250.20:FF:000028">
    <property type="entry name" value="Sugar phosphate exchanger 3 isoform 1"/>
    <property type="match status" value="1"/>
</dbReference>
<dbReference type="Gramene" id="EFJ31011">
    <property type="protein sequence ID" value="EFJ31011"/>
    <property type="gene ID" value="SELMODRAFT_88700"/>
</dbReference>
<evidence type="ECO:0000256" key="3">
    <source>
        <dbReference type="ARBA" id="ARBA00022448"/>
    </source>
</evidence>
<dbReference type="Pfam" id="PF07690">
    <property type="entry name" value="MFS_1"/>
    <property type="match status" value="1"/>
</dbReference>
<dbReference type="AlphaFoldDB" id="D8RA57"/>
<dbReference type="GO" id="GO:0055062">
    <property type="term" value="P:phosphate ion homeostasis"/>
    <property type="evidence" value="ECO:0000318"/>
    <property type="project" value="GO_Central"/>
</dbReference>
<organism evidence="11">
    <name type="scientific">Selaginella moellendorffii</name>
    <name type="common">Spikemoss</name>
    <dbReference type="NCBI Taxonomy" id="88036"/>
    <lineage>
        <taxon>Eukaryota</taxon>
        <taxon>Viridiplantae</taxon>
        <taxon>Streptophyta</taxon>
        <taxon>Embryophyta</taxon>
        <taxon>Tracheophyta</taxon>
        <taxon>Lycopodiopsida</taxon>
        <taxon>Selaginellales</taxon>
        <taxon>Selaginellaceae</taxon>
        <taxon>Selaginella</taxon>
    </lineage>
</organism>
<name>D8RA57_SELML</name>
<dbReference type="HOGENOM" id="CLU_001265_31_6_1"/>
<feature type="transmembrane region" description="Helical" evidence="8">
    <location>
        <begin position="477"/>
        <end position="497"/>
    </location>
</feature>
<dbReference type="Proteomes" id="UP000001514">
    <property type="component" value="Unassembled WGS sequence"/>
</dbReference>
<dbReference type="GO" id="GO:0016020">
    <property type="term" value="C:membrane"/>
    <property type="evidence" value="ECO:0007669"/>
    <property type="project" value="UniProtKB-SubCell"/>
</dbReference>
<keyword evidence="6 8" id="KW-1133">Transmembrane helix</keyword>
<gene>
    <name evidence="10" type="ORF">SELMODRAFT_88700</name>
</gene>
<feature type="transmembrane region" description="Helical" evidence="8">
    <location>
        <begin position="128"/>
        <end position="150"/>
    </location>
</feature>
<dbReference type="KEGG" id="smo:SELMODRAFT_88700"/>
<dbReference type="PROSITE" id="PS50850">
    <property type="entry name" value="MFS"/>
    <property type="match status" value="1"/>
</dbReference>
<comment type="subcellular location">
    <subcellularLocation>
        <location evidence="1">Membrane</location>
        <topology evidence="1">Multi-pass membrane protein</topology>
    </subcellularLocation>
</comment>
<dbReference type="InParanoid" id="D8RA57"/>
<feature type="transmembrane region" description="Helical" evidence="8">
    <location>
        <begin position="406"/>
        <end position="423"/>
    </location>
</feature>
<feature type="transmembrane region" description="Helical" evidence="8">
    <location>
        <begin position="443"/>
        <end position="465"/>
    </location>
</feature>
<comment type="similarity">
    <text evidence="2">Belongs to the major facilitator superfamily. Organophosphate:Pi antiporter (OPA) (TC 2.A.1.4) family.</text>
</comment>
<dbReference type="GO" id="GO:0022857">
    <property type="term" value="F:transmembrane transporter activity"/>
    <property type="evidence" value="ECO:0007669"/>
    <property type="project" value="InterPro"/>
</dbReference>
<evidence type="ECO:0000256" key="6">
    <source>
        <dbReference type="ARBA" id="ARBA00022989"/>
    </source>
</evidence>
<reference evidence="10 11" key="1">
    <citation type="journal article" date="2011" name="Science">
        <title>The Selaginella genome identifies genetic changes associated with the evolution of vascular plants.</title>
        <authorList>
            <person name="Banks J.A."/>
            <person name="Nishiyama T."/>
            <person name="Hasebe M."/>
            <person name="Bowman J.L."/>
            <person name="Gribskov M."/>
            <person name="dePamphilis C."/>
            <person name="Albert V.A."/>
            <person name="Aono N."/>
            <person name="Aoyama T."/>
            <person name="Ambrose B.A."/>
            <person name="Ashton N.W."/>
            <person name="Axtell M.J."/>
            <person name="Barker E."/>
            <person name="Barker M.S."/>
            <person name="Bennetzen J.L."/>
            <person name="Bonawitz N.D."/>
            <person name="Chapple C."/>
            <person name="Cheng C."/>
            <person name="Correa L.G."/>
            <person name="Dacre M."/>
            <person name="DeBarry J."/>
            <person name="Dreyer I."/>
            <person name="Elias M."/>
            <person name="Engstrom E.M."/>
            <person name="Estelle M."/>
            <person name="Feng L."/>
            <person name="Finet C."/>
            <person name="Floyd S.K."/>
            <person name="Frommer W.B."/>
            <person name="Fujita T."/>
            <person name="Gramzow L."/>
            <person name="Gutensohn M."/>
            <person name="Harholt J."/>
            <person name="Hattori M."/>
            <person name="Heyl A."/>
            <person name="Hirai T."/>
            <person name="Hiwatashi Y."/>
            <person name="Ishikawa M."/>
            <person name="Iwata M."/>
            <person name="Karol K.G."/>
            <person name="Koehler B."/>
            <person name="Kolukisaoglu U."/>
            <person name="Kubo M."/>
            <person name="Kurata T."/>
            <person name="Lalonde S."/>
            <person name="Li K."/>
            <person name="Li Y."/>
            <person name="Litt A."/>
            <person name="Lyons E."/>
            <person name="Manning G."/>
            <person name="Maruyama T."/>
            <person name="Michael T.P."/>
            <person name="Mikami K."/>
            <person name="Miyazaki S."/>
            <person name="Morinaga S."/>
            <person name="Murata T."/>
            <person name="Mueller-Roeber B."/>
            <person name="Nelson D.R."/>
            <person name="Obara M."/>
            <person name="Oguri Y."/>
            <person name="Olmstead R.G."/>
            <person name="Onodera N."/>
            <person name="Petersen B.L."/>
            <person name="Pils B."/>
            <person name="Prigge M."/>
            <person name="Rensing S.A."/>
            <person name="Riano-Pachon D.M."/>
            <person name="Roberts A.W."/>
            <person name="Sato Y."/>
            <person name="Scheller H.V."/>
            <person name="Schulz B."/>
            <person name="Schulz C."/>
            <person name="Shakirov E.V."/>
            <person name="Shibagaki N."/>
            <person name="Shinohara N."/>
            <person name="Shippen D.E."/>
            <person name="Soerensen I."/>
            <person name="Sotooka R."/>
            <person name="Sugimoto N."/>
            <person name="Sugita M."/>
            <person name="Sumikawa N."/>
            <person name="Tanurdzic M."/>
            <person name="Theissen G."/>
            <person name="Ulvskov P."/>
            <person name="Wakazuki S."/>
            <person name="Weng J.K."/>
            <person name="Willats W.W."/>
            <person name="Wipf D."/>
            <person name="Wolf P.G."/>
            <person name="Yang L."/>
            <person name="Zimmer A.D."/>
            <person name="Zhu Q."/>
            <person name="Mitros T."/>
            <person name="Hellsten U."/>
            <person name="Loque D."/>
            <person name="Otillar R."/>
            <person name="Salamov A."/>
            <person name="Schmutz J."/>
            <person name="Shapiro H."/>
            <person name="Lindquist E."/>
            <person name="Lucas S."/>
            <person name="Rokhsar D."/>
            <person name="Grigoriev I.V."/>
        </authorList>
    </citation>
    <scope>NUCLEOTIDE SEQUENCE [LARGE SCALE GENOMIC DNA]</scope>
</reference>
<dbReference type="STRING" id="88036.D8RA57"/>
<evidence type="ECO:0000256" key="7">
    <source>
        <dbReference type="ARBA" id="ARBA00023136"/>
    </source>
</evidence>
<evidence type="ECO:0000256" key="8">
    <source>
        <dbReference type="SAM" id="Phobius"/>
    </source>
</evidence>
<dbReference type="InterPro" id="IPR011701">
    <property type="entry name" value="MFS"/>
</dbReference>
<dbReference type="InterPro" id="IPR020846">
    <property type="entry name" value="MFS_dom"/>
</dbReference>
<protein>
    <recommendedName>
        <fullName evidence="9">Major facilitator superfamily (MFS) profile domain-containing protein</fullName>
    </recommendedName>
</protein>
<dbReference type="InterPro" id="IPR000849">
    <property type="entry name" value="Sugar_P_transporter"/>
</dbReference>
<feature type="transmembrane region" description="Helical" evidence="8">
    <location>
        <begin position="21"/>
        <end position="41"/>
    </location>
</feature>
<evidence type="ECO:0000313" key="11">
    <source>
        <dbReference type="Proteomes" id="UP000001514"/>
    </source>
</evidence>
<dbReference type="InterPro" id="IPR036259">
    <property type="entry name" value="MFS_trans_sf"/>
</dbReference>
<evidence type="ECO:0000256" key="5">
    <source>
        <dbReference type="ARBA" id="ARBA00022692"/>
    </source>
</evidence>
<dbReference type="eggNOG" id="KOG2533">
    <property type="taxonomic scope" value="Eukaryota"/>
</dbReference>
<dbReference type="Gene3D" id="1.20.1250.20">
    <property type="entry name" value="MFS general substrate transporter like domains"/>
    <property type="match status" value="2"/>
</dbReference>
<feature type="transmembrane region" description="Helical" evidence="8">
    <location>
        <begin position="351"/>
        <end position="369"/>
    </location>
</feature>
<keyword evidence="3" id="KW-0813">Transport</keyword>
<feature type="transmembrane region" description="Helical" evidence="8">
    <location>
        <begin position="375"/>
        <end position="394"/>
    </location>
</feature>
<dbReference type="OMA" id="DLRIFLM"/>
<keyword evidence="7 8" id="KW-0472">Membrane</keyword>
<accession>D8RA57</accession>
<evidence type="ECO:0000313" key="10">
    <source>
        <dbReference type="EMBL" id="EFJ31011.1"/>
    </source>
</evidence>
<feature type="transmembrane region" description="Helical" evidence="8">
    <location>
        <begin position="97"/>
        <end position="116"/>
    </location>
</feature>
<dbReference type="PANTHER" id="PTHR43184:SF12">
    <property type="entry name" value="SUGAR PHOSPHATE EXCHANGER 3"/>
    <property type="match status" value="1"/>
</dbReference>
<dbReference type="SUPFAM" id="SSF103473">
    <property type="entry name" value="MFS general substrate transporter"/>
    <property type="match status" value="1"/>
</dbReference>
<evidence type="ECO:0000256" key="1">
    <source>
        <dbReference type="ARBA" id="ARBA00004141"/>
    </source>
</evidence>
<dbReference type="EMBL" id="GL377574">
    <property type="protein sequence ID" value="EFJ31011.1"/>
    <property type="molecule type" value="Genomic_DNA"/>
</dbReference>
<sequence>MEARAVAPGIQLLRARRASNFSLGFYKASVLGITFLAYAGYHAARKPISIVKAVLHPEYSDPGFAVSPSSNLSPSSSIDPGNAREGWSPFVGSRGKARLGIIDVAFLASYAIGMYFAGHLGDRLNLRFFLSAGMAGSGAFSCLFGMAYWWKVHSLGYFILVQMVAGVFQSTGWPSVVTIVAKWFDKSKRGLIMGIWNCHTSAGNIVGSLLAAEMLQYGWGWSFVAPGFLMAMAALVVFFFLAVDPEEVDMSQPQSMGGKFHSVMIDGSSLQGLDINGDGEEFREVSLAPGTRNDSAVGFFDAWMIPGVAQFALCLFFSKLVAYTFLYWLPFYIRHTKIAGNYLSDGMSGRLSTLFDVGGMFGGVAAGYISDQLNAKATTAATFLYVAVPALVLYRVYGSSSLAGNVVLMVFLGAFINGPYALITTAVSADLGTHSSLSGSSKALATVTAIIDGTGSVGAAIGPLLTGFVSEKGWDAVFGMLITSVLIAALLLSKLVYTELTVKFASANAAPFQPLGDDQSNEILLLVFNALTSLFPDQFY</sequence>
<feature type="transmembrane region" description="Helical" evidence="8">
    <location>
        <begin position="308"/>
        <end position="330"/>
    </location>
</feature>
<proteinExistence type="inferred from homology"/>
<keyword evidence="5 8" id="KW-0812">Transmembrane</keyword>
<dbReference type="PIRSF" id="PIRSF002808">
    <property type="entry name" value="Hexose_phosphate_transp"/>
    <property type="match status" value="1"/>
</dbReference>
<keyword evidence="4" id="KW-0762">Sugar transport</keyword>
<evidence type="ECO:0000256" key="4">
    <source>
        <dbReference type="ARBA" id="ARBA00022597"/>
    </source>
</evidence>